<dbReference type="PANTHER" id="PTHR31209:SF4">
    <property type="entry name" value="2,3-BISPHOSPHOGLYCERATE-INDEPENDENT PHOSPHOGLYCERATE MUTASE"/>
    <property type="match status" value="1"/>
</dbReference>
<dbReference type="SUPFAM" id="SSF53649">
    <property type="entry name" value="Alkaline phosphatase-like"/>
    <property type="match status" value="1"/>
</dbReference>
<comment type="caution">
    <text evidence="1">The sequence shown here is derived from an EMBL/GenBank/DDBJ whole genome shotgun (WGS) entry which is preliminary data.</text>
</comment>
<organism evidence="1">
    <name type="scientific">marine sediment metagenome</name>
    <dbReference type="NCBI Taxonomy" id="412755"/>
    <lineage>
        <taxon>unclassified sequences</taxon>
        <taxon>metagenomes</taxon>
        <taxon>ecological metagenomes</taxon>
    </lineage>
</organism>
<dbReference type="EMBL" id="BARS01003982">
    <property type="protein sequence ID" value="GAF71182.1"/>
    <property type="molecule type" value="Genomic_DNA"/>
</dbReference>
<reference evidence="1" key="1">
    <citation type="journal article" date="2014" name="Front. Microbiol.">
        <title>High frequency of phylogenetically diverse reductive dehalogenase-homologous genes in deep subseafloor sedimentary metagenomes.</title>
        <authorList>
            <person name="Kawai M."/>
            <person name="Futagami T."/>
            <person name="Toyoda A."/>
            <person name="Takaki Y."/>
            <person name="Nishi S."/>
            <person name="Hori S."/>
            <person name="Arai W."/>
            <person name="Tsubouchi T."/>
            <person name="Morono Y."/>
            <person name="Uchiyama I."/>
            <person name="Ito T."/>
            <person name="Fujiyama A."/>
            <person name="Inagaki F."/>
            <person name="Takami H."/>
        </authorList>
    </citation>
    <scope>NUCLEOTIDE SEQUENCE</scope>
    <source>
        <strain evidence="1">Expedition CK06-06</strain>
    </source>
</reference>
<dbReference type="InterPro" id="IPR017850">
    <property type="entry name" value="Alkaline_phosphatase_core_sf"/>
</dbReference>
<feature type="non-terminal residue" evidence="1">
    <location>
        <position position="102"/>
    </location>
</feature>
<dbReference type="AlphaFoldDB" id="X0S5H3"/>
<dbReference type="Pfam" id="PF10143">
    <property type="entry name" value="PhosphMutase"/>
    <property type="match status" value="1"/>
</dbReference>
<dbReference type="Gene3D" id="3.40.720.10">
    <property type="entry name" value="Alkaline Phosphatase, subunit A"/>
    <property type="match status" value="1"/>
</dbReference>
<proteinExistence type="predicted"/>
<name>X0S5H3_9ZZZZ</name>
<protein>
    <submittedName>
        <fullName evidence="1">Uncharacterized protein</fullName>
    </submittedName>
</protein>
<gene>
    <name evidence="1" type="ORF">S01H1_07754</name>
</gene>
<dbReference type="GO" id="GO:0006096">
    <property type="term" value="P:glycolytic process"/>
    <property type="evidence" value="ECO:0007669"/>
    <property type="project" value="UniProtKB-KW"/>
</dbReference>
<sequence length="102" mass="10587">MNYVVCVPDGCADEPVDELGGKTPLEAATLPTLTALADRGEVGRAAVIPEGMPPGSDVGNMSILGYDPAEHHTGRSPIEAAALGLRLAEDEVAFRCNLVTIE</sequence>
<dbReference type="GO" id="GO:0004619">
    <property type="term" value="F:phosphoglycerate mutase activity"/>
    <property type="evidence" value="ECO:0007669"/>
    <property type="project" value="UniProtKB-EC"/>
</dbReference>
<dbReference type="GO" id="GO:0046872">
    <property type="term" value="F:metal ion binding"/>
    <property type="evidence" value="ECO:0007669"/>
    <property type="project" value="InterPro"/>
</dbReference>
<evidence type="ECO:0000313" key="1">
    <source>
        <dbReference type="EMBL" id="GAF71182.1"/>
    </source>
</evidence>
<dbReference type="PANTHER" id="PTHR31209">
    <property type="entry name" value="COFACTOR-INDEPENDENT PHOSPHOGLYCERATE MUTASE"/>
    <property type="match status" value="1"/>
</dbReference>
<accession>X0S5H3</accession>
<dbReference type="InterPro" id="IPR004456">
    <property type="entry name" value="Pglycerate_mutase_ApgM"/>
</dbReference>